<proteinExistence type="predicted"/>
<keyword evidence="1" id="KW-0732">Signal</keyword>
<evidence type="ECO:0000256" key="1">
    <source>
        <dbReference type="SAM" id="SignalP"/>
    </source>
</evidence>
<dbReference type="RefSeq" id="WP_168883715.1">
    <property type="nucleotide sequence ID" value="NZ_JABAIL010000005.1"/>
</dbReference>
<feature type="chain" id="PRO_5030748713" evidence="1">
    <location>
        <begin position="22"/>
        <end position="175"/>
    </location>
</feature>
<protein>
    <submittedName>
        <fullName evidence="3">YceI family protein</fullName>
    </submittedName>
</protein>
<dbReference type="PANTHER" id="PTHR34406">
    <property type="entry name" value="PROTEIN YCEI"/>
    <property type="match status" value="1"/>
</dbReference>
<dbReference type="SUPFAM" id="SSF101874">
    <property type="entry name" value="YceI-like"/>
    <property type="match status" value="1"/>
</dbReference>
<feature type="signal peptide" evidence="1">
    <location>
        <begin position="1"/>
        <end position="21"/>
    </location>
</feature>
<dbReference type="Pfam" id="PF04264">
    <property type="entry name" value="YceI"/>
    <property type="match status" value="1"/>
</dbReference>
<dbReference type="AlphaFoldDB" id="A0A7X8XXB2"/>
<dbReference type="InterPro" id="IPR007372">
    <property type="entry name" value="Lipid/polyisoprenoid-bd_YceI"/>
</dbReference>
<reference evidence="3 4" key="1">
    <citation type="submission" date="2020-04" db="EMBL/GenBank/DDBJ databases">
        <title>Flammeovirga sp. SR4, a novel species isolated from seawater.</title>
        <authorList>
            <person name="Wang X."/>
        </authorList>
    </citation>
    <scope>NUCLEOTIDE SEQUENCE [LARGE SCALE GENOMIC DNA]</scope>
    <source>
        <strain evidence="3 4">SR4</strain>
    </source>
</reference>
<evidence type="ECO:0000259" key="2">
    <source>
        <dbReference type="SMART" id="SM00867"/>
    </source>
</evidence>
<evidence type="ECO:0000313" key="3">
    <source>
        <dbReference type="EMBL" id="NLR93003.1"/>
    </source>
</evidence>
<organism evidence="3 4">
    <name type="scientific">Flammeovirga agarivorans</name>
    <dbReference type="NCBI Taxonomy" id="2726742"/>
    <lineage>
        <taxon>Bacteria</taxon>
        <taxon>Pseudomonadati</taxon>
        <taxon>Bacteroidota</taxon>
        <taxon>Cytophagia</taxon>
        <taxon>Cytophagales</taxon>
        <taxon>Flammeovirgaceae</taxon>
        <taxon>Flammeovirga</taxon>
    </lineage>
</organism>
<dbReference type="Proteomes" id="UP000585050">
    <property type="component" value="Unassembled WGS sequence"/>
</dbReference>
<keyword evidence="4" id="KW-1185">Reference proteome</keyword>
<gene>
    <name evidence="3" type="ORF">HGP29_17455</name>
</gene>
<accession>A0A7X8XXB2</accession>
<dbReference type="SMART" id="SM00867">
    <property type="entry name" value="YceI"/>
    <property type="match status" value="1"/>
</dbReference>
<evidence type="ECO:0000313" key="4">
    <source>
        <dbReference type="Proteomes" id="UP000585050"/>
    </source>
</evidence>
<dbReference type="PANTHER" id="PTHR34406:SF1">
    <property type="entry name" value="PROTEIN YCEI"/>
    <property type="match status" value="1"/>
</dbReference>
<comment type="caution">
    <text evidence="3">The sequence shown here is derived from an EMBL/GenBank/DDBJ whole genome shotgun (WGS) entry which is preliminary data.</text>
</comment>
<dbReference type="InterPro" id="IPR036761">
    <property type="entry name" value="TTHA0802/YceI-like_sf"/>
</dbReference>
<dbReference type="Gene3D" id="2.40.128.110">
    <property type="entry name" value="Lipid/polyisoprenoid-binding, YceI-like"/>
    <property type="match status" value="1"/>
</dbReference>
<name>A0A7X8XXB2_9BACT</name>
<dbReference type="EMBL" id="JABAIL010000005">
    <property type="protein sequence ID" value="NLR93003.1"/>
    <property type="molecule type" value="Genomic_DNA"/>
</dbReference>
<feature type="domain" description="Lipid/polyisoprenoid-binding YceI-like" evidence="2">
    <location>
        <begin position="21"/>
        <end position="175"/>
    </location>
</feature>
<sequence length="175" mass="19453">MKNKSQVILALLFLSVANVFAQEINTSASRIDFSISNFKVNTVEGFFNGMSGIIQFDESNLSSSSFDVCIAASTVNTDNEKRDKHLKNEDFFEVEKYPTICFVSDEIIKKGDQYITKGRLTLHGVTQEVSIPFTKNESTLVGDLKINRLDYDLGKGTGTFTVGDEVEIKITCVLN</sequence>